<evidence type="ECO:0000313" key="14">
    <source>
        <dbReference type="EMBL" id="BDR52850.1"/>
    </source>
</evidence>
<keyword evidence="4" id="KW-0808">Transferase</keyword>
<feature type="transmembrane region" description="Helical" evidence="10">
    <location>
        <begin position="554"/>
        <end position="576"/>
    </location>
</feature>
<dbReference type="GO" id="GO:0016301">
    <property type="term" value="F:kinase activity"/>
    <property type="evidence" value="ECO:0007669"/>
    <property type="project" value="UniProtKB-KW"/>
</dbReference>
<feature type="transmembrane region" description="Helical" evidence="10">
    <location>
        <begin position="186"/>
        <end position="206"/>
    </location>
</feature>
<dbReference type="InterPro" id="IPR003594">
    <property type="entry name" value="HATPase_dom"/>
</dbReference>
<evidence type="ECO:0000259" key="13">
    <source>
        <dbReference type="Pfam" id="PF23539"/>
    </source>
</evidence>
<evidence type="ECO:0000256" key="8">
    <source>
        <dbReference type="ARBA" id="ARBA00023012"/>
    </source>
</evidence>
<sequence>MGKVKELWQALAGWWKHHLLVRDGLLALFLTFLFTESTAAAVMADGIIFPASSETAMLFSFLLGLPLVFRRRWPEPAAQAFIAICIAQLLIGPGLIMCDVLGLVMLYSVLAYGRRDHSRRYVLTAITLTVLTALCNALSYDLGPLFHFTLLPGTRAFYAENNRGSCRLEPGNTVLNACGPSIAMRLVMYLIMYGLLLLLVIVLAFWNRSRKQALTAIRERNAAIEYQQQEQARLAASAERARIARDMHDVVAHTLSIVIVQSDAGRYAGATNPAVALDVMGTIRREASRALGDMDRLFGTFAEGGRESSPQGTVGERATSAQADSFKASTNTDLSTAHALPAAEPEPTCAAGAEEANTYSGIDDLVRQARLASPDLTLERSIEGTPEPGELGAQASLAVYRCVQESLSNIRKHAGPQAHALIREYWSADGLRLLVSDDGRGAAEQMENPNHQGYGLVGMRERLSAVGGQLTAGPQLGGGFCVDASIPFTTARTAGSLASGRGGLSPQGELSTAGTVNDINTGFSGESSPQVNPAHQVKLNKIERLARWSSQHYLAVDILLAVPFLLLMVLSNSTLLSVDTNVWPTRNTVPIGAIVAESIAIGLPLMFRRRLPNLSAALIAGVSAIELLTVPWISTVNILVLVSIYSAIAYGRGKTRLWVPLTILGGLALMFVRLRVEFEYSSPSILAFLLGDRGGSLAAIAGSPKENAAIVFIATAITCACAVLLGLWRRASGSSLILQKEREQALREGEARGQILAANAERARIGAQIQAEVTTTLSQVIDRADAGIAMIRSGQKSGDGPSAAAIDQAFEVIGREGRTALARMRRLLDILRQTGSSAASEEERQQEPALQLHPVQARQVSSARSPRSLATSAPVD</sequence>
<gene>
    <name evidence="14" type="ORF">KIM372_07570</name>
</gene>
<dbReference type="Pfam" id="PF07730">
    <property type="entry name" value="HisKA_3"/>
    <property type="match status" value="1"/>
</dbReference>
<dbReference type="InterPro" id="IPR036890">
    <property type="entry name" value="HATPase_C_sf"/>
</dbReference>
<keyword evidence="15" id="KW-1185">Reference proteome</keyword>
<organism evidence="14 15">
    <name type="scientific">Bombiscardovia nodaiensis</name>
    <dbReference type="NCBI Taxonomy" id="2932181"/>
    <lineage>
        <taxon>Bacteria</taxon>
        <taxon>Bacillati</taxon>
        <taxon>Actinomycetota</taxon>
        <taxon>Actinomycetes</taxon>
        <taxon>Bifidobacteriales</taxon>
        <taxon>Bifidobacteriaceae</taxon>
        <taxon>Bombiscardovia</taxon>
    </lineage>
</organism>
<dbReference type="Pfam" id="PF23539">
    <property type="entry name" value="DUF7134"/>
    <property type="match status" value="2"/>
</dbReference>
<protein>
    <recommendedName>
        <fullName evidence="2">histidine kinase</fullName>
        <ecNumber evidence="2">2.7.13.3</ecNumber>
    </recommendedName>
</protein>
<feature type="region of interest" description="Disordered" evidence="9">
    <location>
        <begin position="835"/>
        <end position="876"/>
    </location>
</feature>
<reference evidence="14 15" key="1">
    <citation type="journal article" date="2023" name="Microbiol. Spectr.">
        <title>Symbiosis of Carpenter Bees with Uncharacterized Lactic Acid Bacteria Showing NAD Auxotrophy.</title>
        <authorList>
            <person name="Kawasaki S."/>
            <person name="Ozawa K."/>
            <person name="Mori T."/>
            <person name="Yamamoto A."/>
            <person name="Ito M."/>
            <person name="Ohkuma M."/>
            <person name="Sakamoto M."/>
            <person name="Matsutani M."/>
        </authorList>
    </citation>
    <scope>NUCLEOTIDE SEQUENCE [LARGE SCALE GENOMIC DNA]</scope>
    <source>
        <strain evidence="14 15">Kim37-2</strain>
    </source>
</reference>
<dbReference type="PANTHER" id="PTHR24421">
    <property type="entry name" value="NITRATE/NITRITE SENSOR PROTEIN NARX-RELATED"/>
    <property type="match status" value="1"/>
</dbReference>
<comment type="catalytic activity">
    <reaction evidence="1">
        <text>ATP + protein L-histidine = ADP + protein N-phospho-L-histidine.</text>
        <dbReference type="EC" id="2.7.13.3"/>
    </reaction>
</comment>
<feature type="transmembrane region" description="Helical" evidence="10">
    <location>
        <begin position="51"/>
        <end position="69"/>
    </location>
</feature>
<keyword evidence="3" id="KW-0597">Phosphoprotein</keyword>
<dbReference type="CDD" id="cd16917">
    <property type="entry name" value="HATPase_UhpB-NarQ-NarX-like"/>
    <property type="match status" value="1"/>
</dbReference>
<evidence type="ECO:0000256" key="9">
    <source>
        <dbReference type="SAM" id="MobiDB-lite"/>
    </source>
</evidence>
<keyword evidence="10" id="KW-0472">Membrane</keyword>
<dbReference type="EC" id="2.7.13.3" evidence="2"/>
<evidence type="ECO:0000256" key="1">
    <source>
        <dbReference type="ARBA" id="ARBA00000085"/>
    </source>
</evidence>
<feature type="transmembrane region" description="Helical" evidence="10">
    <location>
        <begin position="588"/>
        <end position="607"/>
    </location>
</feature>
<keyword evidence="10" id="KW-1133">Transmembrane helix</keyword>
<dbReference type="Proteomes" id="UP001321766">
    <property type="component" value="Chromosome"/>
</dbReference>
<dbReference type="EMBL" id="AP026798">
    <property type="protein sequence ID" value="BDR52850.1"/>
    <property type="molecule type" value="Genomic_DNA"/>
</dbReference>
<evidence type="ECO:0000256" key="2">
    <source>
        <dbReference type="ARBA" id="ARBA00012438"/>
    </source>
</evidence>
<dbReference type="Pfam" id="PF02518">
    <property type="entry name" value="HATPase_c"/>
    <property type="match status" value="1"/>
</dbReference>
<name>A0ABM8B846_9BIFI</name>
<feature type="transmembrane region" description="Helical" evidence="10">
    <location>
        <begin position="619"/>
        <end position="645"/>
    </location>
</feature>
<keyword evidence="6 14" id="KW-0418">Kinase</keyword>
<feature type="transmembrane region" description="Helical" evidence="10">
    <location>
        <begin position="708"/>
        <end position="728"/>
    </location>
</feature>
<proteinExistence type="predicted"/>
<keyword evidence="7" id="KW-0067">ATP-binding</keyword>
<feature type="compositionally biased region" description="Polar residues" evidence="9">
    <location>
        <begin position="858"/>
        <end position="876"/>
    </location>
</feature>
<keyword evidence="10" id="KW-0812">Transmembrane</keyword>
<evidence type="ECO:0000256" key="7">
    <source>
        <dbReference type="ARBA" id="ARBA00022840"/>
    </source>
</evidence>
<evidence type="ECO:0000313" key="15">
    <source>
        <dbReference type="Proteomes" id="UP001321766"/>
    </source>
</evidence>
<feature type="transmembrane region" description="Helical" evidence="10">
    <location>
        <begin position="81"/>
        <end position="109"/>
    </location>
</feature>
<evidence type="ECO:0000256" key="10">
    <source>
        <dbReference type="SAM" id="Phobius"/>
    </source>
</evidence>
<dbReference type="SUPFAM" id="SSF55874">
    <property type="entry name" value="ATPase domain of HSP90 chaperone/DNA topoisomerase II/histidine kinase"/>
    <property type="match status" value="1"/>
</dbReference>
<dbReference type="InterPro" id="IPR050482">
    <property type="entry name" value="Sensor_HK_TwoCompSys"/>
</dbReference>
<evidence type="ECO:0000256" key="5">
    <source>
        <dbReference type="ARBA" id="ARBA00022741"/>
    </source>
</evidence>
<evidence type="ECO:0000256" key="4">
    <source>
        <dbReference type="ARBA" id="ARBA00022679"/>
    </source>
</evidence>
<evidence type="ECO:0000256" key="6">
    <source>
        <dbReference type="ARBA" id="ARBA00022777"/>
    </source>
</evidence>
<evidence type="ECO:0000256" key="3">
    <source>
        <dbReference type="ARBA" id="ARBA00022553"/>
    </source>
</evidence>
<feature type="domain" description="Signal transduction histidine kinase subgroup 3 dimerisation and phosphoacceptor" evidence="12">
    <location>
        <begin position="239"/>
        <end position="301"/>
    </location>
</feature>
<feature type="domain" description="Histidine kinase/HSP90-like ATPase" evidence="11">
    <location>
        <begin position="397"/>
        <end position="489"/>
    </location>
</feature>
<dbReference type="InterPro" id="IPR055558">
    <property type="entry name" value="DUF7134"/>
</dbReference>
<evidence type="ECO:0000259" key="12">
    <source>
        <dbReference type="Pfam" id="PF07730"/>
    </source>
</evidence>
<feature type="domain" description="DUF7134" evidence="13">
    <location>
        <begin position="12"/>
        <end position="133"/>
    </location>
</feature>
<feature type="transmembrane region" description="Helical" evidence="10">
    <location>
        <begin position="121"/>
        <end position="140"/>
    </location>
</feature>
<keyword evidence="8" id="KW-0902">Two-component regulatory system</keyword>
<accession>A0ABM8B846</accession>
<feature type="transmembrane region" description="Helical" evidence="10">
    <location>
        <begin position="657"/>
        <end position="676"/>
    </location>
</feature>
<evidence type="ECO:0000259" key="11">
    <source>
        <dbReference type="Pfam" id="PF02518"/>
    </source>
</evidence>
<dbReference type="PANTHER" id="PTHR24421:SF10">
    <property type="entry name" value="NITRATE_NITRITE SENSOR PROTEIN NARQ"/>
    <property type="match status" value="1"/>
</dbReference>
<dbReference type="Gene3D" id="1.20.5.1930">
    <property type="match status" value="1"/>
</dbReference>
<dbReference type="Gene3D" id="3.30.565.10">
    <property type="entry name" value="Histidine kinase-like ATPase, C-terminal domain"/>
    <property type="match status" value="1"/>
</dbReference>
<feature type="transmembrane region" description="Helical" evidence="10">
    <location>
        <begin position="24"/>
        <end position="44"/>
    </location>
</feature>
<feature type="region of interest" description="Disordered" evidence="9">
    <location>
        <begin position="497"/>
        <end position="516"/>
    </location>
</feature>
<feature type="region of interest" description="Disordered" evidence="9">
    <location>
        <begin position="302"/>
        <end position="326"/>
    </location>
</feature>
<keyword evidence="5" id="KW-0547">Nucleotide-binding</keyword>
<dbReference type="InterPro" id="IPR011712">
    <property type="entry name" value="Sig_transdc_His_kin_sub3_dim/P"/>
</dbReference>
<feature type="domain" description="DUF7134" evidence="13">
    <location>
        <begin position="546"/>
        <end position="677"/>
    </location>
</feature>